<evidence type="ECO:0000313" key="3">
    <source>
        <dbReference type="WBParaSite" id="SMUV_0001075601-mRNA-1"/>
    </source>
</evidence>
<protein>
    <submittedName>
        <fullName evidence="3">SERTA domain-containing protein</fullName>
    </submittedName>
</protein>
<dbReference type="Proteomes" id="UP000046393">
    <property type="component" value="Unplaced"/>
</dbReference>
<feature type="compositionally biased region" description="Acidic residues" evidence="1">
    <location>
        <begin position="10"/>
        <end position="23"/>
    </location>
</feature>
<feature type="compositionally biased region" description="Basic and acidic residues" evidence="1">
    <location>
        <begin position="24"/>
        <end position="34"/>
    </location>
</feature>
<accession>A0A0N5B0F4</accession>
<feature type="region of interest" description="Disordered" evidence="1">
    <location>
        <begin position="1"/>
        <end position="48"/>
    </location>
</feature>
<dbReference type="WBParaSite" id="SMUV_0001075601-mRNA-1">
    <property type="protein sequence ID" value="SMUV_0001075601-mRNA-1"/>
    <property type="gene ID" value="SMUV_0001075601"/>
</dbReference>
<name>A0A0N5B0F4_9BILA</name>
<organism evidence="2 3">
    <name type="scientific">Syphacia muris</name>
    <dbReference type="NCBI Taxonomy" id="451379"/>
    <lineage>
        <taxon>Eukaryota</taxon>
        <taxon>Metazoa</taxon>
        <taxon>Ecdysozoa</taxon>
        <taxon>Nematoda</taxon>
        <taxon>Chromadorea</taxon>
        <taxon>Rhabditida</taxon>
        <taxon>Spirurina</taxon>
        <taxon>Oxyuridomorpha</taxon>
        <taxon>Oxyuroidea</taxon>
        <taxon>Oxyuridae</taxon>
        <taxon>Syphacia</taxon>
    </lineage>
</organism>
<keyword evidence="2" id="KW-1185">Reference proteome</keyword>
<sequence length="94" mass="10849">MAIGVLIEENNGEEEEEEEEEEEMRLNWKDENHQQRTSCLPSSSSSFSSTTLSLRFSRMNFIARTKSVLKNLNIIANALIDEEVKIYNVLILNQ</sequence>
<evidence type="ECO:0000256" key="1">
    <source>
        <dbReference type="SAM" id="MobiDB-lite"/>
    </source>
</evidence>
<evidence type="ECO:0000313" key="2">
    <source>
        <dbReference type="Proteomes" id="UP000046393"/>
    </source>
</evidence>
<reference evidence="3" key="1">
    <citation type="submission" date="2017-02" db="UniProtKB">
        <authorList>
            <consortium name="WormBaseParasite"/>
        </authorList>
    </citation>
    <scope>IDENTIFICATION</scope>
</reference>
<dbReference type="AlphaFoldDB" id="A0A0N5B0F4"/>
<proteinExistence type="predicted"/>